<name>A0A5B8CT09_9PROT</name>
<gene>
    <name evidence="1" type="ORF">FIU01_07900</name>
</gene>
<dbReference type="Proteomes" id="UP000311008">
    <property type="component" value="Chromosome"/>
</dbReference>
<dbReference type="OrthoDB" id="5705783at2"/>
<dbReference type="GO" id="GO:0003676">
    <property type="term" value="F:nucleic acid binding"/>
    <property type="evidence" value="ECO:0007669"/>
    <property type="project" value="InterPro"/>
</dbReference>
<dbReference type="InterPro" id="IPR036397">
    <property type="entry name" value="RNaseH_sf"/>
</dbReference>
<protein>
    <submittedName>
        <fullName evidence="1">Uncharacterized protein</fullName>
    </submittedName>
</protein>
<dbReference type="RefSeq" id="WP_140003783.1">
    <property type="nucleotide sequence ID" value="NZ_CP040946.1"/>
</dbReference>
<proteinExistence type="predicted"/>
<organism evidence="1 2">
    <name type="scientific">Methylophilus medardicus</name>
    <dbReference type="NCBI Taxonomy" id="2588534"/>
    <lineage>
        <taxon>Bacteria</taxon>
        <taxon>Pseudomonadati</taxon>
        <taxon>Pseudomonadota</taxon>
        <taxon>Betaproteobacteria</taxon>
        <taxon>Nitrosomonadales</taxon>
        <taxon>Methylophilaceae</taxon>
        <taxon>Methylophilus</taxon>
    </lineage>
</organism>
<accession>A0A5B8CT09</accession>
<dbReference type="AlphaFoldDB" id="A0A5B8CT09"/>
<sequence>MSPPIILDIEASGFGVGSYPVEIGYVDAIGHPWSAQVQPHADWLHWDSEAEKLHQQSRQSLEAFGQTAREIALHLNHVFAGKTVYTDGWYQDFVWLHSLYEAAGLSPNFKLEDLGLTLSPAQKALWHDTKLSVRETFALQQHRASTDAKVLQLTWLKTADTSALMAEQA</sequence>
<dbReference type="KEGG" id="mmec:FIU01_07900"/>
<dbReference type="InterPro" id="IPR012337">
    <property type="entry name" value="RNaseH-like_sf"/>
</dbReference>
<evidence type="ECO:0000313" key="1">
    <source>
        <dbReference type="EMBL" id="QDC44452.1"/>
    </source>
</evidence>
<dbReference type="SUPFAM" id="SSF53098">
    <property type="entry name" value="Ribonuclease H-like"/>
    <property type="match status" value="1"/>
</dbReference>
<evidence type="ECO:0000313" key="2">
    <source>
        <dbReference type="Proteomes" id="UP000311008"/>
    </source>
</evidence>
<dbReference type="EMBL" id="CP040946">
    <property type="protein sequence ID" value="QDC44452.1"/>
    <property type="molecule type" value="Genomic_DNA"/>
</dbReference>
<dbReference type="Gene3D" id="3.30.420.10">
    <property type="entry name" value="Ribonuclease H-like superfamily/Ribonuclease H"/>
    <property type="match status" value="1"/>
</dbReference>
<keyword evidence="2" id="KW-1185">Reference proteome</keyword>
<reference evidence="2" key="1">
    <citation type="journal article" date="2019" name="ISME J.">
        <title>Evolution in action: habitat transition from sediment to the pelagial leads to genome streamlining in Methylophilaceae.</title>
        <authorList>
            <person name="Salcher M."/>
            <person name="Schaefle D."/>
            <person name="Kaspar M."/>
            <person name="Neuenschwander S.M."/>
            <person name="Ghai R."/>
        </authorList>
    </citation>
    <scope>NUCLEOTIDE SEQUENCE [LARGE SCALE GENOMIC DNA]</scope>
    <source>
        <strain evidence="2">MMS-M-51</strain>
    </source>
</reference>